<keyword evidence="3" id="KW-1185">Reference proteome</keyword>
<organism evidence="2 3">
    <name type="scientific">Paramicrobacterium chengjingii</name>
    <dbReference type="NCBI Taxonomy" id="2769067"/>
    <lineage>
        <taxon>Bacteria</taxon>
        <taxon>Bacillati</taxon>
        <taxon>Actinomycetota</taxon>
        <taxon>Actinomycetes</taxon>
        <taxon>Micrococcales</taxon>
        <taxon>Microbacteriaceae</taxon>
        <taxon>Paramicrobacterium</taxon>
    </lineage>
</organism>
<evidence type="ECO:0000313" key="2">
    <source>
        <dbReference type="EMBL" id="QPZ40362.1"/>
    </source>
</evidence>
<dbReference type="Pfam" id="PF13443">
    <property type="entry name" value="HTH_26"/>
    <property type="match status" value="1"/>
</dbReference>
<dbReference type="Proteomes" id="UP000662814">
    <property type="component" value="Chromosome"/>
</dbReference>
<gene>
    <name evidence="2" type="ORF">HCR76_14395</name>
</gene>
<feature type="domain" description="HTH cro/C1-type" evidence="1">
    <location>
        <begin position="5"/>
        <end position="31"/>
    </location>
</feature>
<sequence length="32" mass="3651">MRDCAVRFSTLAALCRELDCTVGDLVEFEEEE</sequence>
<accession>A0ABX6YNN9</accession>
<dbReference type="EMBL" id="CP061169">
    <property type="protein sequence ID" value="QPZ40362.1"/>
    <property type="molecule type" value="Genomic_DNA"/>
</dbReference>
<dbReference type="InterPro" id="IPR001387">
    <property type="entry name" value="Cro/C1-type_HTH"/>
</dbReference>
<proteinExistence type="predicted"/>
<protein>
    <submittedName>
        <fullName evidence="2">Helix-turn-helix domain-containing protein</fullName>
    </submittedName>
</protein>
<evidence type="ECO:0000259" key="1">
    <source>
        <dbReference type="Pfam" id="PF13443"/>
    </source>
</evidence>
<evidence type="ECO:0000313" key="3">
    <source>
        <dbReference type="Proteomes" id="UP000662814"/>
    </source>
</evidence>
<reference evidence="2 3" key="1">
    <citation type="submission" date="2020-12" db="EMBL/GenBank/DDBJ databases">
        <title>Microbacterium sp. HY060.</title>
        <authorList>
            <person name="Zhou J."/>
        </authorList>
    </citation>
    <scope>NUCLEOTIDE SEQUENCE [LARGE SCALE GENOMIC DNA]</scope>
    <source>
        <strain evidence="2 3">HY60</strain>
    </source>
</reference>
<name>A0ABX6YNN9_9MICO</name>